<gene>
    <name evidence="7" type="ORF">GCM10010328_37410</name>
</gene>
<feature type="transmembrane region" description="Helical" evidence="6">
    <location>
        <begin position="413"/>
        <end position="431"/>
    </location>
</feature>
<feature type="transmembrane region" description="Helical" evidence="6">
    <location>
        <begin position="96"/>
        <end position="116"/>
    </location>
</feature>
<evidence type="ECO:0000256" key="4">
    <source>
        <dbReference type="ARBA" id="ARBA00022989"/>
    </source>
</evidence>
<reference evidence="8" key="1">
    <citation type="journal article" date="2019" name="Int. J. Syst. Evol. Microbiol.">
        <title>The Global Catalogue of Microorganisms (GCM) 10K type strain sequencing project: providing services to taxonomists for standard genome sequencing and annotation.</title>
        <authorList>
            <consortium name="The Broad Institute Genomics Platform"/>
            <consortium name="The Broad Institute Genome Sequencing Center for Infectious Disease"/>
            <person name="Wu L."/>
            <person name="Ma J."/>
        </authorList>
    </citation>
    <scope>NUCLEOTIDE SEQUENCE [LARGE SCALE GENOMIC DNA]</scope>
    <source>
        <strain evidence="8">JCM 4602</strain>
    </source>
</reference>
<evidence type="ECO:0000256" key="3">
    <source>
        <dbReference type="ARBA" id="ARBA00022692"/>
    </source>
</evidence>
<keyword evidence="4 6" id="KW-1133">Transmembrane helix</keyword>
<evidence type="ECO:0000256" key="2">
    <source>
        <dbReference type="ARBA" id="ARBA00022475"/>
    </source>
</evidence>
<feature type="transmembrane region" description="Helical" evidence="6">
    <location>
        <begin position="63"/>
        <end position="84"/>
    </location>
</feature>
<feature type="transmembrane region" description="Helical" evidence="6">
    <location>
        <begin position="295"/>
        <end position="317"/>
    </location>
</feature>
<evidence type="ECO:0000313" key="7">
    <source>
        <dbReference type="EMBL" id="GGZ59198.1"/>
    </source>
</evidence>
<organism evidence="7 8">
    <name type="scientific">Streptomyces rubiginosohelvolus</name>
    <dbReference type="NCBI Taxonomy" id="67362"/>
    <lineage>
        <taxon>Bacteria</taxon>
        <taxon>Bacillati</taxon>
        <taxon>Actinomycetota</taxon>
        <taxon>Actinomycetes</taxon>
        <taxon>Kitasatosporales</taxon>
        <taxon>Streptomycetaceae</taxon>
        <taxon>Streptomyces</taxon>
    </lineage>
</organism>
<evidence type="ECO:0000256" key="6">
    <source>
        <dbReference type="SAM" id="Phobius"/>
    </source>
</evidence>
<dbReference type="Pfam" id="PF02653">
    <property type="entry name" value="BPD_transp_2"/>
    <property type="match status" value="1"/>
</dbReference>
<feature type="transmembrane region" description="Helical" evidence="6">
    <location>
        <begin position="21"/>
        <end position="43"/>
    </location>
</feature>
<feature type="transmembrane region" description="Helical" evidence="6">
    <location>
        <begin position="465"/>
        <end position="485"/>
    </location>
</feature>
<dbReference type="Proteomes" id="UP000624183">
    <property type="component" value="Unassembled WGS sequence"/>
</dbReference>
<feature type="transmembrane region" description="Helical" evidence="6">
    <location>
        <begin position="323"/>
        <end position="343"/>
    </location>
</feature>
<dbReference type="InterPro" id="IPR043428">
    <property type="entry name" value="LivM-like"/>
</dbReference>
<keyword evidence="5 6" id="KW-0472">Membrane</keyword>
<feature type="transmembrane region" description="Helical" evidence="6">
    <location>
        <begin position="209"/>
        <end position="228"/>
    </location>
</feature>
<feature type="transmembrane region" description="Helical" evidence="6">
    <location>
        <begin position="184"/>
        <end position="203"/>
    </location>
</feature>
<feature type="transmembrane region" description="Helical" evidence="6">
    <location>
        <begin position="264"/>
        <end position="288"/>
    </location>
</feature>
<keyword evidence="2" id="KW-1003">Cell membrane</keyword>
<dbReference type="CDD" id="cd06581">
    <property type="entry name" value="TM_PBP1_LivM_like"/>
    <property type="match status" value="1"/>
</dbReference>
<evidence type="ECO:0000313" key="8">
    <source>
        <dbReference type="Proteomes" id="UP000624183"/>
    </source>
</evidence>
<feature type="transmembrane region" description="Helical" evidence="6">
    <location>
        <begin position="350"/>
        <end position="368"/>
    </location>
</feature>
<keyword evidence="8" id="KW-1185">Reference proteome</keyword>
<comment type="caution">
    <text evidence="7">The sequence shown here is derived from an EMBL/GenBank/DDBJ whole genome shotgun (WGS) entry which is preliminary data.</text>
</comment>
<keyword evidence="3 6" id="KW-0812">Transmembrane</keyword>
<feature type="transmembrane region" description="Helical" evidence="6">
    <location>
        <begin position="505"/>
        <end position="532"/>
    </location>
</feature>
<dbReference type="InterPro" id="IPR001851">
    <property type="entry name" value="ABC_transp_permease"/>
</dbReference>
<dbReference type="PANTHER" id="PTHR30482:SF10">
    <property type="entry name" value="HIGH-AFFINITY BRANCHED-CHAIN AMINO ACID TRANSPORT PROTEIN BRAE"/>
    <property type="match status" value="1"/>
</dbReference>
<name>A0ABQ3C1J9_9ACTN</name>
<dbReference type="EMBL" id="BMUW01000006">
    <property type="protein sequence ID" value="GGZ59198.1"/>
    <property type="molecule type" value="Genomic_DNA"/>
</dbReference>
<proteinExistence type="predicted"/>
<feature type="transmembrane region" description="Helical" evidence="6">
    <location>
        <begin position="128"/>
        <end position="145"/>
    </location>
</feature>
<sequence>MIPMTTKTHQTTPVLAIPATVARAATAAGAALTLGSTFLAWTWTAKFPGDLTVTGYPGGLQVLTLVGAALTLLFTLSGYGIKGLRWLTPGGTNSPVRLAALGLLGTMGFTVGAISVELGGVVNLEPGAWIGLVGAIIAFVASLGLPHDQDITDTATPSPLEKFLNSLRAPAPGRPKELPSWAEILIIVAAFGIGLFVVTYGIDTAYPELFVGYLLITGFAVTALFKAGLMARLSAITTKYRSIAVAAAFVAAAVFPFTQSTDQYTLIAVNILIFATVALGLNIVVGLAGLLDLGYVAFLGVGAYTAALVSGTSASAFGVQFPFWASVLLGAAVSLIFGVVIGAPTLRLRGDYLAIVTLGFGEIFRIAVGNLDGVSGPRVTNGPNGVPNIPDLNFFGYDFGESHTILGFELGAYANYYMLMLLAMILVVLVFSRAGSSRIGRAWVAIREDETAATAMGINGFRVKLIAFALGATLAGIAGTVQAHVQSTVVPEMYVFAGPVPPNSAFLLAAVILGGMGTISGPLIGAALLYMIPAKLQFLSDYQLLGFGLALILLMRFRPEGLIANRRAKLEYHETGQLDVPDETLAGTTSGTTKAGA</sequence>
<evidence type="ECO:0000256" key="5">
    <source>
        <dbReference type="ARBA" id="ARBA00023136"/>
    </source>
</evidence>
<dbReference type="PANTHER" id="PTHR30482">
    <property type="entry name" value="HIGH-AFFINITY BRANCHED-CHAIN AMINO ACID TRANSPORT SYSTEM PERMEASE"/>
    <property type="match status" value="1"/>
</dbReference>
<comment type="subcellular location">
    <subcellularLocation>
        <location evidence="1">Cell membrane</location>
        <topology evidence="1">Multi-pass membrane protein</topology>
    </subcellularLocation>
</comment>
<feature type="transmembrane region" description="Helical" evidence="6">
    <location>
        <begin position="240"/>
        <end position="258"/>
    </location>
</feature>
<accession>A0ABQ3C1J9</accession>
<protein>
    <submittedName>
        <fullName evidence="7">Branched-chain amino acid ABC transporter permease</fullName>
    </submittedName>
</protein>
<evidence type="ECO:0000256" key="1">
    <source>
        <dbReference type="ARBA" id="ARBA00004651"/>
    </source>
</evidence>